<evidence type="ECO:0000256" key="1">
    <source>
        <dbReference type="ARBA" id="ARBA00022598"/>
    </source>
</evidence>
<protein>
    <recommendedName>
        <fullName evidence="5">biotin--[biotin carboxyl-carrier protein] ligase</fullName>
        <ecNumber evidence="5">6.3.4.15</ecNumber>
    </recommendedName>
</protein>
<dbReference type="InterPro" id="IPR003142">
    <property type="entry name" value="BPL_C"/>
</dbReference>
<dbReference type="PROSITE" id="PS51733">
    <property type="entry name" value="BPL_LPL_CATALYTIC"/>
    <property type="match status" value="1"/>
</dbReference>
<dbReference type="EMBL" id="JACCBI010000001">
    <property type="protein sequence ID" value="NYD66725.1"/>
    <property type="molecule type" value="Genomic_DNA"/>
</dbReference>
<dbReference type="EC" id="6.3.4.15" evidence="5"/>
<dbReference type="GO" id="GO:0005524">
    <property type="term" value="F:ATP binding"/>
    <property type="evidence" value="ECO:0007669"/>
    <property type="project" value="UniProtKB-KW"/>
</dbReference>
<dbReference type="PANTHER" id="PTHR12835:SF5">
    <property type="entry name" value="BIOTIN--PROTEIN LIGASE"/>
    <property type="match status" value="1"/>
</dbReference>
<keyword evidence="3" id="KW-0067">ATP-binding</keyword>
<evidence type="ECO:0000313" key="7">
    <source>
        <dbReference type="EMBL" id="NYD66725.1"/>
    </source>
</evidence>
<dbReference type="EMBL" id="SDPM01000002">
    <property type="protein sequence ID" value="RXZ87385.1"/>
    <property type="molecule type" value="Genomic_DNA"/>
</dbReference>
<dbReference type="AlphaFoldDB" id="A0A4Q2M5I4"/>
<dbReference type="NCBIfam" id="TIGR00121">
    <property type="entry name" value="birA_ligase"/>
    <property type="match status" value="1"/>
</dbReference>
<reference evidence="8 9" key="1">
    <citation type="submission" date="2019-01" db="EMBL/GenBank/DDBJ databases">
        <title>Agromyces.</title>
        <authorList>
            <person name="Li J."/>
        </authorList>
    </citation>
    <scope>NUCLEOTIDE SEQUENCE [LARGE SCALE GENOMIC DNA]</scope>
    <source>
        <strain evidence="8 9">DSM 23870</strain>
    </source>
</reference>
<dbReference type="InterPro" id="IPR008988">
    <property type="entry name" value="Transcriptional_repressor_C"/>
</dbReference>
<proteinExistence type="predicted"/>
<gene>
    <name evidence="7" type="ORF">BJ972_001244</name>
    <name evidence="8" type="ORF">ESP50_05560</name>
</gene>
<dbReference type="Proteomes" id="UP000292686">
    <property type="component" value="Unassembled WGS sequence"/>
</dbReference>
<evidence type="ECO:0000313" key="9">
    <source>
        <dbReference type="Proteomes" id="UP000292686"/>
    </source>
</evidence>
<accession>A0A4Q2M5I4</accession>
<dbReference type="SUPFAM" id="SSF55681">
    <property type="entry name" value="Class II aaRS and biotin synthetases"/>
    <property type="match status" value="1"/>
</dbReference>
<dbReference type="Gene3D" id="3.30.930.10">
    <property type="entry name" value="Bira Bifunctional Protein, Domain 2"/>
    <property type="match status" value="1"/>
</dbReference>
<keyword evidence="1 8" id="KW-0436">Ligase</keyword>
<dbReference type="OrthoDB" id="9807064at2"/>
<evidence type="ECO:0000313" key="8">
    <source>
        <dbReference type="EMBL" id="RXZ87385.1"/>
    </source>
</evidence>
<evidence type="ECO:0000313" key="10">
    <source>
        <dbReference type="Proteomes" id="UP000581087"/>
    </source>
</evidence>
<dbReference type="InterPro" id="IPR004408">
    <property type="entry name" value="Biotin_CoA_COase_ligase"/>
</dbReference>
<dbReference type="GO" id="GO:0004077">
    <property type="term" value="F:biotin--[biotin carboxyl-carrier protein] ligase activity"/>
    <property type="evidence" value="ECO:0007669"/>
    <property type="project" value="UniProtKB-EC"/>
</dbReference>
<sequence length="266" mass="27941">MGREWAETIRESAAIATLDEAGSTNDELARRAVTDAAAWPDLSVVVTDTQTNGRGRLGRVWVAPPGECLAISVLVRPATPSGAALDPERFGWLPLLAGAAMTRALRRLTDGAAIDLKWPNDVLTEGRKLSGILSELLPDLSGVVIGAGVNVTVASEALPTPTSSSLLVLTGERFDVDAVASAYLREFRPLYDAYLASGGDAERSGLRAEVRGVCGTLGSRVRVELPGGADLVGVARDIDGDGRLVVEDENGRLQSVAAGDVTHLRY</sequence>
<dbReference type="Pfam" id="PF02237">
    <property type="entry name" value="BPL_C"/>
    <property type="match status" value="1"/>
</dbReference>
<dbReference type="InterPro" id="IPR004143">
    <property type="entry name" value="BPL_LPL_catalytic"/>
</dbReference>
<keyword evidence="9" id="KW-1185">Reference proteome</keyword>
<reference evidence="7 10" key="2">
    <citation type="submission" date="2020-07" db="EMBL/GenBank/DDBJ databases">
        <title>Sequencing the genomes of 1000 actinobacteria strains.</title>
        <authorList>
            <person name="Klenk H.-P."/>
        </authorList>
    </citation>
    <scope>NUCLEOTIDE SEQUENCE [LARGE SCALE GENOMIC DNA]</scope>
    <source>
        <strain evidence="7 10">DSM 23870</strain>
    </source>
</reference>
<organism evidence="8 9">
    <name type="scientific">Agromyces atrinae</name>
    <dbReference type="NCBI Taxonomy" id="592376"/>
    <lineage>
        <taxon>Bacteria</taxon>
        <taxon>Bacillati</taxon>
        <taxon>Actinomycetota</taxon>
        <taxon>Actinomycetes</taxon>
        <taxon>Micrococcales</taxon>
        <taxon>Microbacteriaceae</taxon>
        <taxon>Agromyces</taxon>
    </lineage>
</organism>
<dbReference type="CDD" id="cd16442">
    <property type="entry name" value="BPL"/>
    <property type="match status" value="1"/>
</dbReference>
<dbReference type="InterPro" id="IPR045864">
    <property type="entry name" value="aa-tRNA-synth_II/BPL/LPL"/>
</dbReference>
<dbReference type="Gene3D" id="2.30.30.100">
    <property type="match status" value="1"/>
</dbReference>
<evidence type="ECO:0000256" key="5">
    <source>
        <dbReference type="ARBA" id="ARBA00024227"/>
    </source>
</evidence>
<evidence type="ECO:0000256" key="4">
    <source>
        <dbReference type="ARBA" id="ARBA00023267"/>
    </source>
</evidence>
<comment type="caution">
    <text evidence="8">The sequence shown here is derived from an EMBL/GenBank/DDBJ whole genome shotgun (WGS) entry which is preliminary data.</text>
</comment>
<dbReference type="PANTHER" id="PTHR12835">
    <property type="entry name" value="BIOTIN PROTEIN LIGASE"/>
    <property type="match status" value="1"/>
</dbReference>
<dbReference type="Proteomes" id="UP000581087">
    <property type="component" value="Unassembled WGS sequence"/>
</dbReference>
<keyword evidence="4" id="KW-0092">Biotin</keyword>
<dbReference type="GO" id="GO:0005737">
    <property type="term" value="C:cytoplasm"/>
    <property type="evidence" value="ECO:0007669"/>
    <property type="project" value="TreeGrafter"/>
</dbReference>
<evidence type="ECO:0000259" key="6">
    <source>
        <dbReference type="PROSITE" id="PS51733"/>
    </source>
</evidence>
<evidence type="ECO:0000256" key="2">
    <source>
        <dbReference type="ARBA" id="ARBA00022741"/>
    </source>
</evidence>
<keyword evidence="2" id="KW-0547">Nucleotide-binding</keyword>
<name>A0A4Q2M5I4_9MICO</name>
<dbReference type="SUPFAM" id="SSF50037">
    <property type="entry name" value="C-terminal domain of transcriptional repressors"/>
    <property type="match status" value="1"/>
</dbReference>
<dbReference type="RefSeq" id="WP_129172959.1">
    <property type="nucleotide sequence ID" value="NZ_JACCBI010000001.1"/>
</dbReference>
<evidence type="ECO:0000256" key="3">
    <source>
        <dbReference type="ARBA" id="ARBA00022840"/>
    </source>
</evidence>
<dbReference type="Pfam" id="PF03099">
    <property type="entry name" value="BPL_LplA_LipB"/>
    <property type="match status" value="1"/>
</dbReference>
<feature type="domain" description="BPL/LPL catalytic" evidence="6">
    <location>
        <begin position="1"/>
        <end position="195"/>
    </location>
</feature>